<sequence length="76" mass="8507">MGGDALQLLRVSTLLESLLASVLATLSWNDAFRIKFYSGTSNIITSLLSSDIDEGYLMRFRRDIIELLDPEAREAL</sequence>
<protein>
    <submittedName>
        <fullName evidence="1">Uncharacterized protein</fullName>
    </submittedName>
</protein>
<dbReference type="Proteomes" id="UP001479436">
    <property type="component" value="Unassembled WGS sequence"/>
</dbReference>
<keyword evidence="2" id="KW-1185">Reference proteome</keyword>
<evidence type="ECO:0000313" key="2">
    <source>
        <dbReference type="Proteomes" id="UP001479436"/>
    </source>
</evidence>
<name>A0ABR2WJU1_9FUNG</name>
<accession>A0ABR2WJU1</accession>
<proteinExistence type="predicted"/>
<organism evidence="1 2">
    <name type="scientific">Basidiobolus ranarum</name>
    <dbReference type="NCBI Taxonomy" id="34480"/>
    <lineage>
        <taxon>Eukaryota</taxon>
        <taxon>Fungi</taxon>
        <taxon>Fungi incertae sedis</taxon>
        <taxon>Zoopagomycota</taxon>
        <taxon>Entomophthoromycotina</taxon>
        <taxon>Basidiobolomycetes</taxon>
        <taxon>Basidiobolales</taxon>
        <taxon>Basidiobolaceae</taxon>
        <taxon>Basidiobolus</taxon>
    </lineage>
</organism>
<evidence type="ECO:0000313" key="1">
    <source>
        <dbReference type="EMBL" id="KAK9761784.1"/>
    </source>
</evidence>
<gene>
    <name evidence="1" type="ORF">K7432_013063</name>
</gene>
<reference evidence="1 2" key="1">
    <citation type="submission" date="2023-04" db="EMBL/GenBank/DDBJ databases">
        <title>Genome of Basidiobolus ranarum AG-B5.</title>
        <authorList>
            <person name="Stajich J.E."/>
            <person name="Carter-House D."/>
            <person name="Gryganskyi A."/>
        </authorList>
    </citation>
    <scope>NUCLEOTIDE SEQUENCE [LARGE SCALE GENOMIC DNA]</scope>
    <source>
        <strain evidence="1 2">AG-B5</strain>
    </source>
</reference>
<comment type="caution">
    <text evidence="1">The sequence shown here is derived from an EMBL/GenBank/DDBJ whole genome shotgun (WGS) entry which is preliminary data.</text>
</comment>
<dbReference type="EMBL" id="JASJQH010001222">
    <property type="protein sequence ID" value="KAK9761784.1"/>
    <property type="molecule type" value="Genomic_DNA"/>
</dbReference>